<protein>
    <recommendedName>
        <fullName evidence="1">RNA-directed DNA polymerase</fullName>
        <ecNumber evidence="1">2.7.7.49</ecNumber>
    </recommendedName>
</protein>
<dbReference type="FunFam" id="3.10.20.370:FF:000001">
    <property type="entry name" value="Retrovirus-related Pol polyprotein from transposon 17.6-like protein"/>
    <property type="match status" value="1"/>
</dbReference>
<dbReference type="FunFam" id="1.10.340.70:FF:000003">
    <property type="entry name" value="Protein CBG25708"/>
    <property type="match status" value="1"/>
</dbReference>
<dbReference type="InterPro" id="IPR000477">
    <property type="entry name" value="RT_dom"/>
</dbReference>
<dbReference type="SUPFAM" id="SSF50630">
    <property type="entry name" value="Acid proteases"/>
    <property type="match status" value="1"/>
</dbReference>
<dbReference type="InterPro" id="IPR050951">
    <property type="entry name" value="Retrovirus_Pol_polyprotein"/>
</dbReference>
<feature type="region of interest" description="Disordered" evidence="8">
    <location>
        <begin position="272"/>
        <end position="308"/>
    </location>
</feature>
<dbReference type="Gene3D" id="1.10.340.70">
    <property type="match status" value="1"/>
</dbReference>
<keyword evidence="7" id="KW-0695">RNA-directed DNA polymerase</keyword>
<evidence type="ECO:0000256" key="6">
    <source>
        <dbReference type="ARBA" id="ARBA00022801"/>
    </source>
</evidence>
<dbReference type="InterPro" id="IPR012337">
    <property type="entry name" value="RNaseH-like_sf"/>
</dbReference>
<organism evidence="11 12">
    <name type="scientific">Littorina saxatilis</name>
    <dbReference type="NCBI Taxonomy" id="31220"/>
    <lineage>
        <taxon>Eukaryota</taxon>
        <taxon>Metazoa</taxon>
        <taxon>Spiralia</taxon>
        <taxon>Lophotrochozoa</taxon>
        <taxon>Mollusca</taxon>
        <taxon>Gastropoda</taxon>
        <taxon>Caenogastropoda</taxon>
        <taxon>Littorinimorpha</taxon>
        <taxon>Littorinoidea</taxon>
        <taxon>Littorinidae</taxon>
        <taxon>Littorina</taxon>
    </lineage>
</organism>
<feature type="region of interest" description="Disordered" evidence="8">
    <location>
        <begin position="199"/>
        <end position="235"/>
    </location>
</feature>
<gene>
    <name evidence="11" type="ORF">V1264_007193</name>
</gene>
<dbReference type="CDD" id="cd09274">
    <property type="entry name" value="RNase_HI_RT_Ty3"/>
    <property type="match status" value="1"/>
</dbReference>
<dbReference type="GO" id="GO:0003964">
    <property type="term" value="F:RNA-directed DNA polymerase activity"/>
    <property type="evidence" value="ECO:0007669"/>
    <property type="project" value="UniProtKB-KW"/>
</dbReference>
<dbReference type="FunFam" id="3.30.70.270:FF:000026">
    <property type="entry name" value="Transposon Ty3-G Gag-Pol polyprotein"/>
    <property type="match status" value="1"/>
</dbReference>
<dbReference type="CDD" id="cd01647">
    <property type="entry name" value="RT_LTR"/>
    <property type="match status" value="1"/>
</dbReference>
<dbReference type="PROSITE" id="PS50878">
    <property type="entry name" value="RT_POL"/>
    <property type="match status" value="1"/>
</dbReference>
<evidence type="ECO:0000256" key="4">
    <source>
        <dbReference type="ARBA" id="ARBA00022722"/>
    </source>
</evidence>
<keyword evidence="5" id="KW-0255">Endonuclease</keyword>
<dbReference type="Gene3D" id="3.10.10.10">
    <property type="entry name" value="HIV Type 1 Reverse Transcriptase, subunit A, domain 1"/>
    <property type="match status" value="1"/>
</dbReference>
<evidence type="ECO:0000256" key="7">
    <source>
        <dbReference type="ARBA" id="ARBA00022918"/>
    </source>
</evidence>
<dbReference type="Pfam" id="PF00665">
    <property type="entry name" value="rve"/>
    <property type="match status" value="1"/>
</dbReference>
<evidence type="ECO:0000256" key="3">
    <source>
        <dbReference type="ARBA" id="ARBA00022695"/>
    </source>
</evidence>
<dbReference type="PANTHER" id="PTHR37984">
    <property type="entry name" value="PROTEIN CBG26694"/>
    <property type="match status" value="1"/>
</dbReference>
<dbReference type="Gene3D" id="3.30.420.10">
    <property type="entry name" value="Ribonuclease H-like superfamily/Ribonuclease H"/>
    <property type="match status" value="1"/>
</dbReference>
<dbReference type="SUPFAM" id="SSF56672">
    <property type="entry name" value="DNA/RNA polymerases"/>
    <property type="match status" value="1"/>
</dbReference>
<keyword evidence="4" id="KW-0540">Nuclease</keyword>
<feature type="domain" description="Integrase catalytic" evidence="10">
    <location>
        <begin position="1054"/>
        <end position="1207"/>
    </location>
</feature>
<feature type="region of interest" description="Disordered" evidence="8">
    <location>
        <begin position="1268"/>
        <end position="1369"/>
    </location>
</feature>
<keyword evidence="2" id="KW-0808">Transferase</keyword>
<dbReference type="InterPro" id="IPR043128">
    <property type="entry name" value="Rev_trsase/Diguanyl_cyclase"/>
</dbReference>
<dbReference type="Pfam" id="PF17917">
    <property type="entry name" value="RT_RNaseH"/>
    <property type="match status" value="1"/>
</dbReference>
<proteinExistence type="predicted"/>
<evidence type="ECO:0000259" key="9">
    <source>
        <dbReference type="PROSITE" id="PS50878"/>
    </source>
</evidence>
<dbReference type="SUPFAM" id="SSF53098">
    <property type="entry name" value="Ribonuclease H-like"/>
    <property type="match status" value="1"/>
</dbReference>
<dbReference type="InterPro" id="IPR001584">
    <property type="entry name" value="Integrase_cat-core"/>
</dbReference>
<keyword evidence="3" id="KW-0548">Nucleotidyltransferase</keyword>
<dbReference type="GO" id="GO:0003676">
    <property type="term" value="F:nucleic acid binding"/>
    <property type="evidence" value="ECO:0007669"/>
    <property type="project" value="InterPro"/>
</dbReference>
<dbReference type="InterPro" id="IPR043502">
    <property type="entry name" value="DNA/RNA_pol_sf"/>
</dbReference>
<dbReference type="InterPro" id="IPR041588">
    <property type="entry name" value="Integrase_H2C2"/>
</dbReference>
<dbReference type="EMBL" id="JBAMIC010000019">
    <property type="protein sequence ID" value="KAK7093434.1"/>
    <property type="molecule type" value="Genomic_DNA"/>
</dbReference>
<keyword evidence="6" id="KW-0378">Hydrolase</keyword>
<dbReference type="Pfam" id="PF17921">
    <property type="entry name" value="Integrase_H2C2"/>
    <property type="match status" value="1"/>
</dbReference>
<accession>A0AAN9AUT2</accession>
<keyword evidence="12" id="KW-1185">Reference proteome</keyword>
<dbReference type="GO" id="GO:0004519">
    <property type="term" value="F:endonuclease activity"/>
    <property type="evidence" value="ECO:0007669"/>
    <property type="project" value="UniProtKB-KW"/>
</dbReference>
<dbReference type="InterPro" id="IPR021109">
    <property type="entry name" value="Peptidase_aspartic_dom_sf"/>
</dbReference>
<dbReference type="Proteomes" id="UP001374579">
    <property type="component" value="Unassembled WGS sequence"/>
</dbReference>
<dbReference type="PROSITE" id="PS50994">
    <property type="entry name" value="INTEGRASE"/>
    <property type="match status" value="1"/>
</dbReference>
<reference evidence="11 12" key="1">
    <citation type="submission" date="2024-02" db="EMBL/GenBank/DDBJ databases">
        <title>Chromosome-scale genome assembly of the rough periwinkle Littorina saxatilis.</title>
        <authorList>
            <person name="De Jode A."/>
            <person name="Faria R."/>
            <person name="Formenti G."/>
            <person name="Sims Y."/>
            <person name="Smith T.P."/>
            <person name="Tracey A."/>
            <person name="Wood J.M.D."/>
            <person name="Zagrodzka Z.B."/>
            <person name="Johannesson K."/>
            <person name="Butlin R.K."/>
            <person name="Leder E.H."/>
        </authorList>
    </citation>
    <scope>NUCLEOTIDE SEQUENCE [LARGE SCALE GENOMIC DNA]</scope>
    <source>
        <strain evidence="11">Snail1</strain>
        <tissue evidence="11">Muscle</tissue>
    </source>
</reference>
<dbReference type="GO" id="GO:0015074">
    <property type="term" value="P:DNA integration"/>
    <property type="evidence" value="ECO:0007669"/>
    <property type="project" value="InterPro"/>
</dbReference>
<evidence type="ECO:0000256" key="2">
    <source>
        <dbReference type="ARBA" id="ARBA00022679"/>
    </source>
</evidence>
<dbReference type="Pfam" id="PF00078">
    <property type="entry name" value="RVT_1"/>
    <property type="match status" value="1"/>
</dbReference>
<dbReference type="InterPro" id="IPR036397">
    <property type="entry name" value="RNaseH_sf"/>
</dbReference>
<evidence type="ECO:0000256" key="8">
    <source>
        <dbReference type="SAM" id="MobiDB-lite"/>
    </source>
</evidence>
<dbReference type="GO" id="GO:0016787">
    <property type="term" value="F:hydrolase activity"/>
    <property type="evidence" value="ECO:0007669"/>
    <property type="project" value="UniProtKB-KW"/>
</dbReference>
<dbReference type="EC" id="2.7.7.49" evidence="1"/>
<name>A0AAN9AUT2_9CAEN</name>
<feature type="domain" description="Reverse transcriptase" evidence="9">
    <location>
        <begin position="497"/>
        <end position="676"/>
    </location>
</feature>
<evidence type="ECO:0000256" key="5">
    <source>
        <dbReference type="ARBA" id="ARBA00022759"/>
    </source>
</evidence>
<evidence type="ECO:0000313" key="12">
    <source>
        <dbReference type="Proteomes" id="UP001374579"/>
    </source>
</evidence>
<dbReference type="InterPro" id="IPR041373">
    <property type="entry name" value="RT_RNaseH"/>
</dbReference>
<feature type="compositionally biased region" description="Polar residues" evidence="8">
    <location>
        <begin position="204"/>
        <end position="235"/>
    </location>
</feature>
<dbReference type="Gene3D" id="3.30.70.270">
    <property type="match status" value="2"/>
</dbReference>
<evidence type="ECO:0000259" key="10">
    <source>
        <dbReference type="PROSITE" id="PS50994"/>
    </source>
</evidence>
<evidence type="ECO:0000313" key="11">
    <source>
        <dbReference type="EMBL" id="KAK7093434.1"/>
    </source>
</evidence>
<dbReference type="FunFam" id="3.30.420.10:FF:000063">
    <property type="entry name" value="Retrovirus-related Pol polyprotein from transposon 297-like Protein"/>
    <property type="match status" value="1"/>
</dbReference>
<evidence type="ECO:0000256" key="1">
    <source>
        <dbReference type="ARBA" id="ARBA00012493"/>
    </source>
</evidence>
<dbReference type="PANTHER" id="PTHR37984:SF11">
    <property type="entry name" value="INTEGRASE CATALYTIC DOMAIN-CONTAINING PROTEIN"/>
    <property type="match status" value="1"/>
</dbReference>
<dbReference type="Gene3D" id="2.40.70.10">
    <property type="entry name" value="Acid Proteases"/>
    <property type="match status" value="1"/>
</dbReference>
<comment type="caution">
    <text evidence="11">The sequence shown here is derived from an EMBL/GenBank/DDBJ whole genome shotgun (WGS) entry which is preliminary data.</text>
</comment>
<dbReference type="FunFam" id="3.10.10.10:FF:000003">
    <property type="entry name" value="Retrovirus-related Pol polyprotein from transposon 297-like Protein"/>
    <property type="match status" value="1"/>
</dbReference>
<dbReference type="Gene3D" id="3.10.20.370">
    <property type="match status" value="1"/>
</dbReference>
<sequence length="1369" mass="155196">MATALPTFDKFVVFSSSTEHTVGQRWKKWLKRFEVLLTAMNITDGARKQALLLHYAGEEVFDIFESFSAAQKGEDEGNADDSYAKVKTSLSTYFEPKKNVEFEVFKFRQMKQEPGETVDNFCTRLRLLAATCDFTNTDRELKSQILQGCTSTRLRRRGLRDEMELENLLKTARSLEISDVQATEMEADEAVNAVYRNKHPQQGGRRSNTQSQQQPFQENRGQTSWSHQHGGTTSSRPCAWCGGHCRSRTSCPARDKQCRSCSKMGHFAKVCRSKPQGRSNASHDARMINTRADSPSQHSSDSERSESEYAYGVSSVTSKTPKVNLQMYGESVPFFIDTGASVNILDDDVFRKINAPALKIKPTSTNIFAYGSSQPLKVRGTFETTVSYKKTRVTTTFFVVQSTPHARCGNLLSAKTAQELELLHYTFATSTSAPPQTVADHLVEDTPQLFEGMGKLKDVKVKFYVDESVQPTAQPHRRIPFHLRKKVEAELKRLEQLDVIEKVDGPTPWVSPIVVAPKPKKPEEIRICVDMRLPNQAIKRTRHIMPTIDDILSKLNQATVFSKLDLNSGYHQLELDEESRNITTFSTHVGLRRYKRLNFGVTSAAEIFQNHIAELLTDISGSLNTSDDILIYGKSQEEHDQALKRVFDRLLEKNLTLNKGKCEFNKDQIEFYGFMFGKTGVSPDPKKVTAIQNMKTPTNVKEVRSFLGLTNYVSRFIADYANITKPLRDLTKSNVEWTWGPDQEAAFNRLKTELTGVKTMSYFNPNLETEVLVDASPFGIGAVLTQRDKHMSHIISYASRALTDVESRYSQTEREALAVVWACEHYHLYLFGHHFTVLSDHKPLEGIYNKPTSRTSSRIERWNLRLQAYDFTLKYRPGSDNPADYLSRHPTENANATTRHESKVADEYISFLLSHTVPKAMTLQEITEATKTDPTLKAVTRALKSGQWCTPHDFDIDITSFNIFKTVRDELSFSDEHNVLLRSSRIVIPRSLQSRAIDIAHEGHQGMVKTKQLVREKVWFPHIDRLVETKVQSCLACLSTTPDHPAEPLKMTSLPDRPWSEVSIDFCGPFPSGEYLLVAIDAYSRFPEVEILTSTSAKATVPKLDAIFARHGVPDIVKSDNGPPFNSHDFAQFADYLGFQHRKVTPLWPQANGGVERFMSTIKKTVQAAQVEKKAWKQELYRFLRNYRATPHSTTGVSPAEALFNRKMKIKLPEISKKTSPTKLDKKIRLQDEVKKKKMKEYADVKRRATEPDIQVGDPVLVRQRPENKLCPHYSPTPMKVTSRKGSMVTADGGGRKVTRNSSFFKKVPLQMPPHAEPPEVSPDAEPEDVEPTVPQFDSCPPESPEPPPDLPRRSSRVRRLPQYLQDYE</sequence>